<dbReference type="PANTHER" id="PTHR12110:SF21">
    <property type="entry name" value="XYLOSE ISOMERASE-LIKE TIM BARREL DOMAIN-CONTAINING PROTEIN"/>
    <property type="match status" value="1"/>
</dbReference>
<evidence type="ECO:0000313" key="3">
    <source>
        <dbReference type="Proteomes" id="UP001432202"/>
    </source>
</evidence>
<protein>
    <submittedName>
        <fullName evidence="2">Sugar phosphate isomerase/epimerase</fullName>
    </submittedName>
</protein>
<dbReference type="InterPro" id="IPR050312">
    <property type="entry name" value="IolE/XylAMocC-like"/>
</dbReference>
<feature type="domain" description="Xylose isomerase-like TIM barrel" evidence="1">
    <location>
        <begin position="20"/>
        <end position="234"/>
    </location>
</feature>
<reference evidence="2 3" key="1">
    <citation type="submission" date="2024-02" db="EMBL/GenBank/DDBJ databases">
        <title>STSV induces naive adaptation in Sulfolobus.</title>
        <authorList>
            <person name="Xiang X."/>
            <person name="Song M."/>
        </authorList>
    </citation>
    <scope>NUCLEOTIDE SEQUENCE [LARGE SCALE GENOMIC DNA]</scope>
    <source>
        <strain evidence="2 3">RT2</strain>
    </source>
</reference>
<dbReference type="EMBL" id="CP146016">
    <property type="protein sequence ID" value="WWQ59596.1"/>
    <property type="molecule type" value="Genomic_DNA"/>
</dbReference>
<keyword evidence="3" id="KW-1185">Reference proteome</keyword>
<name>A0AAX4KXI9_9CREN</name>
<dbReference type="GeneID" id="89336877"/>
<sequence>MKIVFSSLAYPELGLKEVVERVNRFGFDGLELRVADDGRHLKPEFPISREILEILSSIKISDLAGYARFSSEDENERRRNERILETLIKIANILNALGVRIYGGEFSEENVIHKIADSLNRMSKIARDYSVKILVETHDSLARKDNLVKLIENLDYEIGFVYDPANVIFAGDSHDEVYPLIAKRIFQVHIKDFVIRDNKRIFVEPGKGVVPLSKIIKDLKVDNYKYYVSVEWEKLWHPEIEDSDVILPKYLSYLRKIINEL</sequence>
<dbReference type="SUPFAM" id="SSF51658">
    <property type="entry name" value="Xylose isomerase-like"/>
    <property type="match status" value="1"/>
</dbReference>
<accession>A0AAX4KXI9</accession>
<dbReference type="AlphaFoldDB" id="A0AAX4KXI9"/>
<dbReference type="Pfam" id="PF01261">
    <property type="entry name" value="AP_endonuc_2"/>
    <property type="match status" value="1"/>
</dbReference>
<gene>
    <name evidence="2" type="ORF">V6M85_08870</name>
</gene>
<dbReference type="InterPro" id="IPR013022">
    <property type="entry name" value="Xyl_isomerase-like_TIM-brl"/>
</dbReference>
<dbReference type="Proteomes" id="UP001432202">
    <property type="component" value="Chromosome"/>
</dbReference>
<keyword evidence="2" id="KW-0413">Isomerase</keyword>
<organism evidence="2 3">
    <name type="scientific">Sulfolobus tengchongensis</name>
    <dbReference type="NCBI Taxonomy" id="207809"/>
    <lineage>
        <taxon>Archaea</taxon>
        <taxon>Thermoproteota</taxon>
        <taxon>Thermoprotei</taxon>
        <taxon>Sulfolobales</taxon>
        <taxon>Sulfolobaceae</taxon>
        <taxon>Sulfolobus</taxon>
    </lineage>
</organism>
<dbReference type="Gene3D" id="3.20.20.150">
    <property type="entry name" value="Divalent-metal-dependent TIM barrel enzymes"/>
    <property type="match status" value="1"/>
</dbReference>
<dbReference type="PANTHER" id="PTHR12110">
    <property type="entry name" value="HYDROXYPYRUVATE ISOMERASE"/>
    <property type="match status" value="1"/>
</dbReference>
<proteinExistence type="predicted"/>
<evidence type="ECO:0000313" key="2">
    <source>
        <dbReference type="EMBL" id="WWQ59596.1"/>
    </source>
</evidence>
<dbReference type="GO" id="GO:0016853">
    <property type="term" value="F:isomerase activity"/>
    <property type="evidence" value="ECO:0007669"/>
    <property type="project" value="UniProtKB-KW"/>
</dbReference>
<dbReference type="InterPro" id="IPR036237">
    <property type="entry name" value="Xyl_isomerase-like_sf"/>
</dbReference>
<evidence type="ECO:0000259" key="1">
    <source>
        <dbReference type="Pfam" id="PF01261"/>
    </source>
</evidence>
<dbReference type="RefSeq" id="WP_338598922.1">
    <property type="nucleotide sequence ID" value="NZ_CP146016.1"/>
</dbReference>